<evidence type="ECO:0000313" key="2">
    <source>
        <dbReference type="Proteomes" id="UP000019248"/>
    </source>
</evidence>
<dbReference type="PATRIC" id="fig|1265816.5.peg.1660"/>
<protein>
    <recommendedName>
        <fullName evidence="3">Lipoyl synthase</fullName>
    </recommendedName>
</protein>
<keyword evidence="2" id="KW-1185">Reference proteome</keyword>
<name>W7CZZ4_9LIST</name>
<proteinExistence type="predicted"/>
<evidence type="ECO:0000313" key="1">
    <source>
        <dbReference type="EMBL" id="EUJ45134.1"/>
    </source>
</evidence>
<dbReference type="Proteomes" id="UP000019248">
    <property type="component" value="Unassembled WGS sequence"/>
</dbReference>
<evidence type="ECO:0008006" key="3">
    <source>
        <dbReference type="Google" id="ProtNLM"/>
    </source>
</evidence>
<organism evidence="1 2">
    <name type="scientific">Listeria riparia FSL S10-1204</name>
    <dbReference type="NCBI Taxonomy" id="1265816"/>
    <lineage>
        <taxon>Bacteria</taxon>
        <taxon>Bacillati</taxon>
        <taxon>Bacillota</taxon>
        <taxon>Bacilli</taxon>
        <taxon>Bacillales</taxon>
        <taxon>Listeriaceae</taxon>
        <taxon>Listeria</taxon>
    </lineage>
</organism>
<dbReference type="AlphaFoldDB" id="W7CZZ4"/>
<sequence length="40" mass="4716">MEKKREHVRKPDWLKIKISNSESFKAVKNKFTGKSLTHGM</sequence>
<gene>
    <name evidence="1" type="ORF">PRIP_08410</name>
</gene>
<comment type="caution">
    <text evidence="1">The sequence shown here is derived from an EMBL/GenBank/DDBJ whole genome shotgun (WGS) entry which is preliminary data.</text>
</comment>
<reference evidence="1 2" key="1">
    <citation type="journal article" date="2014" name="Int. J. Syst. Evol. Microbiol.">
        <title>Listeria floridensis sp. nov., Listeria aquatica sp. nov., Listeria cornellensis sp. nov., Listeria riparia sp. nov. and Listeria grandensis sp. nov., from agricultural and natural environments.</title>
        <authorList>
            <person name="den Bakker H.C."/>
            <person name="Warchocki S."/>
            <person name="Wright E.M."/>
            <person name="Allred A.F."/>
            <person name="Ahlstrom C."/>
            <person name="Manuel C.S."/>
            <person name="Stasiewicz M.J."/>
            <person name="Burrell A."/>
            <person name="Roof S."/>
            <person name="Strawn L."/>
            <person name="Fortes E.D."/>
            <person name="Nightingale K.K."/>
            <person name="Kephart D."/>
            <person name="Wiedmann M."/>
        </authorList>
    </citation>
    <scope>NUCLEOTIDE SEQUENCE [LARGE SCALE GENOMIC DNA]</scope>
    <source>
        <strain evidence="1 2">FSL S10-1204</strain>
    </source>
</reference>
<dbReference type="EMBL" id="AODL01000008">
    <property type="protein sequence ID" value="EUJ45134.1"/>
    <property type="molecule type" value="Genomic_DNA"/>
</dbReference>
<accession>W7CZZ4</accession>